<dbReference type="KEGG" id="llu:AKJ09_04976"/>
<evidence type="ECO:0000313" key="2">
    <source>
        <dbReference type="EMBL" id="AKU98312.1"/>
    </source>
</evidence>
<keyword evidence="3" id="KW-1185">Reference proteome</keyword>
<organism evidence="2 3">
    <name type="scientific">Labilithrix luteola</name>
    <dbReference type="NCBI Taxonomy" id="1391654"/>
    <lineage>
        <taxon>Bacteria</taxon>
        <taxon>Pseudomonadati</taxon>
        <taxon>Myxococcota</taxon>
        <taxon>Polyangia</taxon>
        <taxon>Polyangiales</taxon>
        <taxon>Labilitrichaceae</taxon>
        <taxon>Labilithrix</taxon>
    </lineage>
</organism>
<dbReference type="EMBL" id="CP012333">
    <property type="protein sequence ID" value="AKU98312.1"/>
    <property type="molecule type" value="Genomic_DNA"/>
</dbReference>
<protein>
    <submittedName>
        <fullName evidence="2">Uncharacterized protein</fullName>
    </submittedName>
</protein>
<proteinExistence type="predicted"/>
<dbReference type="AlphaFoldDB" id="A0A0K1PXS8"/>
<gene>
    <name evidence="2" type="ORF">AKJ09_04976</name>
</gene>
<dbReference type="Proteomes" id="UP000064967">
    <property type="component" value="Chromosome"/>
</dbReference>
<name>A0A0K1PXS8_9BACT</name>
<evidence type="ECO:0000313" key="3">
    <source>
        <dbReference type="Proteomes" id="UP000064967"/>
    </source>
</evidence>
<reference evidence="2 3" key="1">
    <citation type="submission" date="2015-08" db="EMBL/GenBank/DDBJ databases">
        <authorList>
            <person name="Babu N.S."/>
            <person name="Beckwith C.J."/>
            <person name="Beseler K.G."/>
            <person name="Brison A."/>
            <person name="Carone J.V."/>
            <person name="Caskin T.P."/>
            <person name="Diamond M."/>
            <person name="Durham M.E."/>
            <person name="Foxe J.M."/>
            <person name="Go M."/>
            <person name="Henderson B.A."/>
            <person name="Jones I.B."/>
            <person name="McGettigan J.A."/>
            <person name="Micheletti S.J."/>
            <person name="Nasrallah M.E."/>
            <person name="Ortiz D."/>
            <person name="Piller C.R."/>
            <person name="Privatt S.R."/>
            <person name="Schneider S.L."/>
            <person name="Sharp S."/>
            <person name="Smith T.C."/>
            <person name="Stanton J.D."/>
            <person name="Ullery H.E."/>
            <person name="Wilson R.J."/>
            <person name="Serrano M.G."/>
            <person name="Buck G."/>
            <person name="Lee V."/>
            <person name="Wang Y."/>
            <person name="Carvalho R."/>
            <person name="Voegtly L."/>
            <person name="Shi R."/>
            <person name="Duckworth R."/>
            <person name="Johnson A."/>
            <person name="Loviza R."/>
            <person name="Walstead R."/>
            <person name="Shah Z."/>
            <person name="Kiflezghi M."/>
            <person name="Wade K."/>
            <person name="Ball S.L."/>
            <person name="Bradley K.W."/>
            <person name="Asai D.J."/>
            <person name="Bowman C.A."/>
            <person name="Russell D.A."/>
            <person name="Pope W.H."/>
            <person name="Jacobs-Sera D."/>
            <person name="Hendrix R.W."/>
            <person name="Hatfull G.F."/>
        </authorList>
    </citation>
    <scope>NUCLEOTIDE SEQUENCE [LARGE SCALE GENOMIC DNA]</scope>
    <source>
        <strain evidence="2 3">DSM 27648</strain>
    </source>
</reference>
<sequence>MVGRDPGPGPAAPRLASYLELESPPPREQDLARKTREHPATPARTLGEESPLRPARN</sequence>
<feature type="region of interest" description="Disordered" evidence="1">
    <location>
        <begin position="1"/>
        <end position="57"/>
    </location>
</feature>
<accession>A0A0K1PXS8</accession>
<feature type="compositionally biased region" description="Basic and acidic residues" evidence="1">
    <location>
        <begin position="25"/>
        <end position="39"/>
    </location>
</feature>
<evidence type="ECO:0000256" key="1">
    <source>
        <dbReference type="SAM" id="MobiDB-lite"/>
    </source>
</evidence>